<evidence type="ECO:0000256" key="1">
    <source>
        <dbReference type="SAM" id="Phobius"/>
    </source>
</evidence>
<gene>
    <name evidence="2" type="ORF">ABC228_11860</name>
</gene>
<protein>
    <submittedName>
        <fullName evidence="2">Uncharacterized protein</fullName>
    </submittedName>
</protein>
<keyword evidence="1" id="KW-0812">Transmembrane</keyword>
<name>A0ABU9XHX0_9BACI</name>
<comment type="caution">
    <text evidence="2">The sequence shown here is derived from an EMBL/GenBank/DDBJ whole genome shotgun (WGS) entry which is preliminary data.</text>
</comment>
<dbReference type="EMBL" id="JBDIML010000003">
    <property type="protein sequence ID" value="MEN2767888.1"/>
    <property type="molecule type" value="Genomic_DNA"/>
</dbReference>
<dbReference type="Proteomes" id="UP001444625">
    <property type="component" value="Unassembled WGS sequence"/>
</dbReference>
<sequence length="48" mass="5563">MKGKIIVFIIILFIIAALGLAWYLLWNVIENYNLDLKAEAAKSILQWK</sequence>
<evidence type="ECO:0000313" key="3">
    <source>
        <dbReference type="Proteomes" id="UP001444625"/>
    </source>
</evidence>
<accession>A0ABU9XHX0</accession>
<proteinExistence type="predicted"/>
<feature type="transmembrane region" description="Helical" evidence="1">
    <location>
        <begin position="5"/>
        <end position="25"/>
    </location>
</feature>
<keyword evidence="3" id="KW-1185">Reference proteome</keyword>
<keyword evidence="1" id="KW-1133">Transmembrane helix</keyword>
<reference evidence="2 3" key="1">
    <citation type="submission" date="2024-05" db="EMBL/GenBank/DDBJ databases">
        <authorList>
            <person name="Haq I."/>
            <person name="Ullah Z."/>
            <person name="Ahmad R."/>
            <person name="Li M."/>
            <person name="Tong Y."/>
        </authorList>
    </citation>
    <scope>NUCLEOTIDE SEQUENCE [LARGE SCALE GENOMIC DNA]</scope>
    <source>
        <strain evidence="2 3">16A2E</strain>
    </source>
</reference>
<organism evidence="2 3">
    <name type="scientific">Ornithinibacillus xuwenensis</name>
    <dbReference type="NCBI Taxonomy" id="3144668"/>
    <lineage>
        <taxon>Bacteria</taxon>
        <taxon>Bacillati</taxon>
        <taxon>Bacillota</taxon>
        <taxon>Bacilli</taxon>
        <taxon>Bacillales</taxon>
        <taxon>Bacillaceae</taxon>
        <taxon>Ornithinibacillus</taxon>
    </lineage>
</organism>
<evidence type="ECO:0000313" key="2">
    <source>
        <dbReference type="EMBL" id="MEN2767888.1"/>
    </source>
</evidence>
<keyword evidence="1" id="KW-0472">Membrane</keyword>
<dbReference type="RefSeq" id="WP_345825354.1">
    <property type="nucleotide sequence ID" value="NZ_JBDIML010000003.1"/>
</dbReference>